<dbReference type="PROSITE" id="PS50883">
    <property type="entry name" value="EAL"/>
    <property type="match status" value="1"/>
</dbReference>
<dbReference type="PANTHER" id="PTHR33121:SF71">
    <property type="entry name" value="OXYGEN SENSOR PROTEIN DOSP"/>
    <property type="match status" value="1"/>
</dbReference>
<dbReference type="Pfam" id="PF00563">
    <property type="entry name" value="EAL"/>
    <property type="match status" value="1"/>
</dbReference>
<dbReference type="InterPro" id="IPR001633">
    <property type="entry name" value="EAL_dom"/>
</dbReference>
<dbReference type="SMART" id="SM00052">
    <property type="entry name" value="EAL"/>
    <property type="match status" value="1"/>
</dbReference>
<dbReference type="InterPro" id="IPR050706">
    <property type="entry name" value="Cyclic-di-GMP_PDE-like"/>
</dbReference>
<evidence type="ECO:0000313" key="4">
    <source>
        <dbReference type="EMBL" id="MCW7462140.1"/>
    </source>
</evidence>
<evidence type="ECO:0000313" key="5">
    <source>
        <dbReference type="Proteomes" id="UP001209737"/>
    </source>
</evidence>
<dbReference type="SUPFAM" id="SSF52172">
    <property type="entry name" value="CheY-like"/>
    <property type="match status" value="1"/>
</dbReference>
<dbReference type="SUPFAM" id="SSF141868">
    <property type="entry name" value="EAL domain-like"/>
    <property type="match status" value="1"/>
</dbReference>
<sequence length="404" mass="45780">MNTVNKRVTKALILDDNLEMTSFLSEVLQDANISEIISLTESTKLYKIYNDSIDLIVLDLFMPDMDGIEILRFLGEKKSKASIILMSGYNQAVLSSAERIAKAYGLNVIGTVSKPINMETILILIENRNKTLNHFQNDNSKELLFTKEEILIGIKNRELVLYYQPQIHLQSKKLIGFEALVRWNHPTHGIIFPDQFLPVLAKHNLSAELTKYLIAEACSFFGLLNKTGFRYRVSINISVFDLIDSSLPDAMLKLIEKNNLNPNQIVLELVEIGKIDNAPQKLEILTRICMKGIGLSIDDFGTGYSSLDQLTKAPFSELKIDKGFVFNLLKNENSLKIIESTVHLSKKLKMDIVAEGIENKETRNLLQNLGIEIGQGYYFSLPLPEANVIQYINDFKYEEVDVLN</sequence>
<evidence type="ECO:0000259" key="3">
    <source>
        <dbReference type="PROSITE" id="PS50883"/>
    </source>
</evidence>
<feature type="domain" description="EAL" evidence="3">
    <location>
        <begin position="143"/>
        <end position="396"/>
    </location>
</feature>
<keyword evidence="5" id="KW-1185">Reference proteome</keyword>
<dbReference type="RefSeq" id="WP_265375110.1">
    <property type="nucleotide sequence ID" value="NZ_JAMQPV010000001.1"/>
</dbReference>
<dbReference type="PANTHER" id="PTHR33121">
    <property type="entry name" value="CYCLIC DI-GMP PHOSPHODIESTERASE PDEF"/>
    <property type="match status" value="1"/>
</dbReference>
<dbReference type="Pfam" id="PF00072">
    <property type="entry name" value="Response_reg"/>
    <property type="match status" value="1"/>
</dbReference>
<dbReference type="PROSITE" id="PS50110">
    <property type="entry name" value="RESPONSE_REGULATORY"/>
    <property type="match status" value="1"/>
</dbReference>
<comment type="caution">
    <text evidence="4">The sequence shown here is derived from an EMBL/GenBank/DDBJ whole genome shotgun (WGS) entry which is preliminary data.</text>
</comment>
<dbReference type="InterPro" id="IPR011006">
    <property type="entry name" value="CheY-like_superfamily"/>
</dbReference>
<dbReference type="EMBL" id="JAMQPV010000001">
    <property type="protein sequence ID" value="MCW7462140.1"/>
    <property type="molecule type" value="Genomic_DNA"/>
</dbReference>
<dbReference type="Gene3D" id="3.40.50.2300">
    <property type="match status" value="1"/>
</dbReference>
<reference evidence="4 5" key="1">
    <citation type="submission" date="2022-06" db="EMBL/GenBank/DDBJ databases">
        <title>Leptospira isolates from biofilms formed at urban environments.</title>
        <authorList>
            <person name="Ribeiro P.S."/>
            <person name="Sousa T."/>
            <person name="Carvalho N."/>
            <person name="Aburjaile F."/>
            <person name="Neves F."/>
            <person name="Oliveira D."/>
            <person name="Blanco L."/>
            <person name="Lima J."/>
            <person name="Costa F."/>
            <person name="Brenig B."/>
            <person name="Soares S."/>
            <person name="Ramos R."/>
            <person name="Goes-Neto A."/>
            <person name="Matiuzzi M."/>
            <person name="Azevedo V."/>
            <person name="Ristow P."/>
        </authorList>
    </citation>
    <scope>NUCLEOTIDE SEQUENCE [LARGE SCALE GENOMIC DNA]</scope>
    <source>
        <strain evidence="4 5">VSF25</strain>
    </source>
</reference>
<dbReference type="Gene3D" id="3.20.20.450">
    <property type="entry name" value="EAL domain"/>
    <property type="match status" value="1"/>
</dbReference>
<dbReference type="InterPro" id="IPR035919">
    <property type="entry name" value="EAL_sf"/>
</dbReference>
<feature type="modified residue" description="4-aspartylphosphate" evidence="1">
    <location>
        <position position="59"/>
    </location>
</feature>
<name>A0ABT3LXC8_9LEPT</name>
<organism evidence="4 5">
    <name type="scientific">Leptospira limi</name>
    <dbReference type="NCBI Taxonomy" id="2950023"/>
    <lineage>
        <taxon>Bacteria</taxon>
        <taxon>Pseudomonadati</taxon>
        <taxon>Spirochaetota</taxon>
        <taxon>Spirochaetia</taxon>
        <taxon>Leptospirales</taxon>
        <taxon>Leptospiraceae</taxon>
        <taxon>Leptospira</taxon>
    </lineage>
</organism>
<accession>A0ABT3LXC8</accession>
<dbReference type="CDD" id="cd01948">
    <property type="entry name" value="EAL"/>
    <property type="match status" value="1"/>
</dbReference>
<dbReference type="InterPro" id="IPR001789">
    <property type="entry name" value="Sig_transdc_resp-reg_receiver"/>
</dbReference>
<dbReference type="Proteomes" id="UP001209737">
    <property type="component" value="Unassembled WGS sequence"/>
</dbReference>
<keyword evidence="1" id="KW-0597">Phosphoprotein</keyword>
<evidence type="ECO:0000256" key="1">
    <source>
        <dbReference type="PROSITE-ProRule" id="PRU00169"/>
    </source>
</evidence>
<proteinExistence type="predicted"/>
<protein>
    <submittedName>
        <fullName evidence="4">EAL domain-containing response regulator</fullName>
    </submittedName>
</protein>
<feature type="domain" description="Response regulatory" evidence="2">
    <location>
        <begin position="10"/>
        <end position="129"/>
    </location>
</feature>
<gene>
    <name evidence="4" type="ORF">ND812_08565</name>
</gene>
<dbReference type="SMART" id="SM00448">
    <property type="entry name" value="REC"/>
    <property type="match status" value="1"/>
</dbReference>
<evidence type="ECO:0000259" key="2">
    <source>
        <dbReference type="PROSITE" id="PS50110"/>
    </source>
</evidence>